<comment type="caution">
    <text evidence="4">The sequence shown here is derived from an EMBL/GenBank/DDBJ whole genome shotgun (WGS) entry which is preliminary data.</text>
</comment>
<dbReference type="InterPro" id="IPR051164">
    <property type="entry name" value="NmrA-like_oxidored"/>
</dbReference>
<sequence>MSIGGSVVKQLLKSPQWIVRGITRNAEGAKAKALASQLTLHDTISPLGWQGVQVVQGDINDEGSLAKALDGVAAIYVVTAFYESVASVGLEGAAKVELEQYQKVARVAARLPTLKHLVLSTLPPASKSTGGKHQILHFDYKQQAVDWIKANTPDLWEKTTEFWPGWYTSNLLQPFMQPVNPPYSGTSLLLLPSKPGAMLPISGDLETNCGIVVEGILKTGSAAYKKIAICITEYLPISDVATRYGAVAGRPVAYVEVPDAVYEQMWGIGGYEFATQLRWSEAVPDWHKIEPERVISFADLGIEGKLVNFQQALEALKPKLA</sequence>
<reference evidence="4" key="1">
    <citation type="submission" date="2023-01" db="EMBL/GenBank/DDBJ databases">
        <title>The growth and conidiation of Purpureocillium lavendulum are regulated by nitrogen source and histone H3K14 acetylation.</title>
        <authorList>
            <person name="Tang P."/>
            <person name="Han J."/>
            <person name="Zhang C."/>
            <person name="Tang P."/>
            <person name="Qi F."/>
            <person name="Zhang K."/>
            <person name="Liang L."/>
        </authorList>
    </citation>
    <scope>NUCLEOTIDE SEQUENCE</scope>
    <source>
        <strain evidence="4">YMF1.00683</strain>
    </source>
</reference>
<evidence type="ECO:0000256" key="1">
    <source>
        <dbReference type="ARBA" id="ARBA00006328"/>
    </source>
</evidence>
<dbReference type="PANTHER" id="PTHR42748">
    <property type="entry name" value="NITROGEN METABOLITE REPRESSION PROTEIN NMRA FAMILY MEMBER"/>
    <property type="match status" value="1"/>
</dbReference>
<evidence type="ECO:0000256" key="2">
    <source>
        <dbReference type="ARBA" id="ARBA00022857"/>
    </source>
</evidence>
<evidence type="ECO:0000313" key="5">
    <source>
        <dbReference type="Proteomes" id="UP001163105"/>
    </source>
</evidence>
<dbReference type="GO" id="GO:0005634">
    <property type="term" value="C:nucleus"/>
    <property type="evidence" value="ECO:0007669"/>
    <property type="project" value="TreeGrafter"/>
</dbReference>
<proteinExistence type="inferred from homology"/>
<dbReference type="InterPro" id="IPR008030">
    <property type="entry name" value="NmrA-like"/>
</dbReference>
<gene>
    <name evidence="4" type="ORF">O9K51_08346</name>
</gene>
<dbReference type="Gene3D" id="3.40.50.720">
    <property type="entry name" value="NAD(P)-binding Rossmann-like Domain"/>
    <property type="match status" value="1"/>
</dbReference>
<comment type="similarity">
    <text evidence="1">Belongs to the NmrA-type oxidoreductase family.</text>
</comment>
<keyword evidence="5" id="KW-1185">Reference proteome</keyword>
<dbReference type="EMBL" id="JAQHRD010000007">
    <property type="protein sequence ID" value="KAJ6438944.1"/>
    <property type="molecule type" value="Genomic_DNA"/>
</dbReference>
<dbReference type="PANTHER" id="PTHR42748:SF28">
    <property type="entry name" value="NMRA-LIKE DOMAIN-CONTAINING PROTEIN"/>
    <property type="match status" value="1"/>
</dbReference>
<protein>
    <submittedName>
        <fullName evidence="4">HSCARG dehydrogenase</fullName>
    </submittedName>
</protein>
<keyword evidence="2" id="KW-0521">NADP</keyword>
<dbReference type="Proteomes" id="UP001163105">
    <property type="component" value="Unassembled WGS sequence"/>
</dbReference>
<dbReference type="SUPFAM" id="SSF51735">
    <property type="entry name" value="NAD(P)-binding Rossmann-fold domains"/>
    <property type="match status" value="1"/>
</dbReference>
<dbReference type="Gene3D" id="3.90.25.10">
    <property type="entry name" value="UDP-galactose 4-epimerase, domain 1"/>
    <property type="match status" value="1"/>
</dbReference>
<accession>A0AB34FIQ9</accession>
<evidence type="ECO:0000259" key="3">
    <source>
        <dbReference type="Pfam" id="PF05368"/>
    </source>
</evidence>
<evidence type="ECO:0000313" key="4">
    <source>
        <dbReference type="EMBL" id="KAJ6438944.1"/>
    </source>
</evidence>
<organism evidence="4 5">
    <name type="scientific">Purpureocillium lavendulum</name>
    <dbReference type="NCBI Taxonomy" id="1247861"/>
    <lineage>
        <taxon>Eukaryota</taxon>
        <taxon>Fungi</taxon>
        <taxon>Dikarya</taxon>
        <taxon>Ascomycota</taxon>
        <taxon>Pezizomycotina</taxon>
        <taxon>Sordariomycetes</taxon>
        <taxon>Hypocreomycetidae</taxon>
        <taxon>Hypocreales</taxon>
        <taxon>Ophiocordycipitaceae</taxon>
        <taxon>Purpureocillium</taxon>
    </lineage>
</organism>
<dbReference type="Pfam" id="PF05368">
    <property type="entry name" value="NmrA"/>
    <property type="match status" value="1"/>
</dbReference>
<dbReference type="AlphaFoldDB" id="A0AB34FIQ9"/>
<name>A0AB34FIQ9_9HYPO</name>
<feature type="domain" description="NmrA-like" evidence="3">
    <location>
        <begin position="3"/>
        <end position="268"/>
    </location>
</feature>
<dbReference type="InterPro" id="IPR036291">
    <property type="entry name" value="NAD(P)-bd_dom_sf"/>
</dbReference>